<keyword evidence="1" id="KW-0812">Transmembrane</keyword>
<protein>
    <submittedName>
        <fullName evidence="2">DUF4034 domain-containing protein</fullName>
    </submittedName>
</protein>
<keyword evidence="3" id="KW-1185">Reference proteome</keyword>
<evidence type="ECO:0000313" key="2">
    <source>
        <dbReference type="EMBL" id="MBE1159887.1"/>
    </source>
</evidence>
<name>A0ABR9G763_9GAMM</name>
<dbReference type="InterPro" id="IPR011990">
    <property type="entry name" value="TPR-like_helical_dom_sf"/>
</dbReference>
<keyword evidence="1" id="KW-0472">Membrane</keyword>
<dbReference type="SUPFAM" id="SSF48452">
    <property type="entry name" value="TPR-like"/>
    <property type="match status" value="1"/>
</dbReference>
<dbReference type="RefSeq" id="WP_192554737.1">
    <property type="nucleotide sequence ID" value="NZ_JACZZA010000002.1"/>
</dbReference>
<dbReference type="Gene3D" id="1.25.40.10">
    <property type="entry name" value="Tetratricopeptide repeat domain"/>
    <property type="match status" value="1"/>
</dbReference>
<organism evidence="2 3">
    <name type="scientific">Dyella acidiphila</name>
    <dbReference type="NCBI Taxonomy" id="2775866"/>
    <lineage>
        <taxon>Bacteria</taxon>
        <taxon>Pseudomonadati</taxon>
        <taxon>Pseudomonadota</taxon>
        <taxon>Gammaproteobacteria</taxon>
        <taxon>Lysobacterales</taxon>
        <taxon>Rhodanobacteraceae</taxon>
        <taxon>Dyella</taxon>
    </lineage>
</organism>
<proteinExistence type="predicted"/>
<gene>
    <name evidence="2" type="ORF">IGX34_05780</name>
</gene>
<feature type="transmembrane region" description="Helical" evidence="1">
    <location>
        <begin position="24"/>
        <end position="45"/>
    </location>
</feature>
<reference evidence="2 3" key="1">
    <citation type="submission" date="2020-09" db="EMBL/GenBank/DDBJ databases">
        <title>Dyella sp. 7MK23 isolated from forest soil.</title>
        <authorList>
            <person name="Fu J."/>
        </authorList>
    </citation>
    <scope>NUCLEOTIDE SEQUENCE [LARGE SCALE GENOMIC DNA]</scope>
    <source>
        <strain evidence="2 3">7MK23</strain>
    </source>
</reference>
<evidence type="ECO:0000256" key="1">
    <source>
        <dbReference type="SAM" id="Phobius"/>
    </source>
</evidence>
<dbReference type="EMBL" id="JACZZA010000002">
    <property type="protein sequence ID" value="MBE1159887.1"/>
    <property type="molecule type" value="Genomic_DNA"/>
</dbReference>
<comment type="caution">
    <text evidence="2">The sequence shown here is derived from an EMBL/GenBank/DDBJ whole genome shotgun (WGS) entry which is preliminary data.</text>
</comment>
<sequence>MNYSDPRDAGMAGGGRSTIRRQALLGLVLAVLALGYGGYVFTGWYNTRNERKASADYSAFMAAVAKADTIADPLQRCLSYPDLPGTHWDSATTRAYCMYLNHKTISLQDIAALLKAGKADEVDRIFQGYLDKQRHDPQQQGLLDIAFQHAGFNDASDEARSVIDVWKQQSPNSAFALAASSVQYVEAAQEARSEAMADQLNDQQVDGMHQQLDLAYRDMNRLMSIDRSITAVYPTMIHGAGMAGNDTQMYQAAALGLKADPVNFAIHMEMMNHALPQWGSRFGGMDAQRAKDLALASKNPLLRIVAQTPLVYRASCDCSKTESQQRTVAALDGNMSSGKLINMASDVYDSDRRLAVEIYSETLRFDPQHVDALRWRAQEMIALGDRKDATAMFAAVAQRFPDNNPMADELGNIYAQAGDPQHAEATLLAVLQRDPHNYYGMGVLGDLYNHAAHQPEKAEALADTMIKEYPEKPGGYIVRSCNQMDHNLPGVYDTIHYFIDHFGDDPQWSSQTAEMRAYLVKHPEKTSA</sequence>
<accession>A0ABR9G763</accession>
<dbReference type="Proteomes" id="UP000651010">
    <property type="component" value="Unassembled WGS sequence"/>
</dbReference>
<keyword evidence="1" id="KW-1133">Transmembrane helix</keyword>
<evidence type="ECO:0000313" key="3">
    <source>
        <dbReference type="Proteomes" id="UP000651010"/>
    </source>
</evidence>